<dbReference type="SMART" id="SM00468">
    <property type="entry name" value="PreSET"/>
    <property type="match status" value="1"/>
</dbReference>
<feature type="compositionally biased region" description="Acidic residues" evidence="13">
    <location>
        <begin position="144"/>
        <end position="161"/>
    </location>
</feature>
<dbReference type="InterPro" id="IPR000953">
    <property type="entry name" value="Chromo/chromo_shadow_dom"/>
</dbReference>
<dbReference type="InterPro" id="IPR003616">
    <property type="entry name" value="Post-SET_dom"/>
</dbReference>
<evidence type="ECO:0000256" key="12">
    <source>
        <dbReference type="PIRNR" id="PIRNR009343"/>
    </source>
</evidence>
<dbReference type="InterPro" id="IPR046341">
    <property type="entry name" value="SET_dom_sf"/>
</dbReference>
<keyword evidence="11" id="KW-0137">Centromere</keyword>
<sequence>MGGDEGIGVTTGQPNLYKQDLSKLDVGKLTALSREVISRQATINIGTIGHVAHGKSTIVKAISGVQTVRFKNELERNITIKLEPHHAEAINKENGKNSVEEADPADKSPPPISNSSTSQFTKKRAIFRSSDAERPVKIPRLSEGDNDNDTDDDNDNEDDDDIIHTVTTNGENSPSIPEEEAATGIEGRIQAENLVAVEVDKRTKYSLKEAVIKLEDIGTKINELKSSIKSSNNREDLHEVERILDKRYSKGVEVYAVKWKGWDDSFNTWEPLSNLTNCAELLAAFENSNAGLVDTFKNQINYYPSMMEMESLMKNFKQTGKIMDYKLPNKQELNENINKLLKWPNRMNAKLLTKVKFDILVYEFHDHRSAQLKLLKEWENEIRTITKDRPVIKVENDVDFEGPPQDFLYVDAYLPGKGVTIPEDPPIGCECLVCEPKSICCGKQSGGSFAYTTAKRIRVPLGTPIYECNKRCACDQSCLNRVVQHGTSVKLCIFRTETGCGWGVKSLQYIKKGTFVTEYVGEVITNDEAERRGKQYDAAGRTYLFDLDYNEMEQCPYTVDAATYGNISHFINHSCDPNLAVYGVWIDCLDPNLPKLGLFATRNILRYEEITFDYMCQSLRNTSVVTPKKEKLQADISPALSPRQRLELPRDNVILNNDSAESRARCKCGAVKCRRYLF</sequence>
<dbReference type="GeneID" id="107228107"/>
<protein>
    <recommendedName>
        <fullName evidence="12">Histone-lysine N-methyltransferase</fullName>
        <ecNumber evidence="12">2.1.1.355</ecNumber>
    </recommendedName>
</protein>
<feature type="domain" description="Chromo" evidence="14">
    <location>
        <begin position="238"/>
        <end position="297"/>
    </location>
</feature>
<evidence type="ECO:0000256" key="3">
    <source>
        <dbReference type="ARBA" id="ARBA00022454"/>
    </source>
</evidence>
<evidence type="ECO:0000256" key="7">
    <source>
        <dbReference type="ARBA" id="ARBA00022723"/>
    </source>
</evidence>
<dbReference type="PROSITE" id="PS00598">
    <property type="entry name" value="CHROMO_1"/>
    <property type="match status" value="1"/>
</dbReference>
<dbReference type="SUPFAM" id="SSF82199">
    <property type="entry name" value="SET domain"/>
    <property type="match status" value="1"/>
</dbReference>
<evidence type="ECO:0000259" key="17">
    <source>
        <dbReference type="PROSITE" id="PS50868"/>
    </source>
</evidence>
<dbReference type="InterPro" id="IPR011381">
    <property type="entry name" value="H3-K9_MeTrfase_SUV39H1/2-like"/>
</dbReference>
<dbReference type="CDD" id="cd10542">
    <property type="entry name" value="SET_SUV39H"/>
    <property type="match status" value="1"/>
</dbReference>
<keyword evidence="9 12" id="KW-0156">Chromatin regulator</keyword>
<dbReference type="PANTHER" id="PTHR46223">
    <property type="entry name" value="HISTONE-LYSINE N-METHYLTRANSFERASE SUV39H"/>
    <property type="match status" value="1"/>
</dbReference>
<feature type="region of interest" description="Disordered" evidence="13">
    <location>
        <begin position="85"/>
        <end position="183"/>
    </location>
</feature>
<evidence type="ECO:0000259" key="14">
    <source>
        <dbReference type="PROSITE" id="PS50013"/>
    </source>
</evidence>
<dbReference type="SMART" id="SM00317">
    <property type="entry name" value="SET"/>
    <property type="match status" value="1"/>
</dbReference>
<dbReference type="InterPro" id="IPR001214">
    <property type="entry name" value="SET_dom"/>
</dbReference>
<dbReference type="InterPro" id="IPR016197">
    <property type="entry name" value="Chromo-like_dom_sf"/>
</dbReference>
<keyword evidence="5 12" id="KW-0808">Transferase</keyword>
<dbReference type="PANTHER" id="PTHR46223:SF4">
    <property type="entry name" value="HISTONE-LYSINE N-METHYLTRANSFERASE-RELATED"/>
    <property type="match status" value="1"/>
</dbReference>
<dbReference type="Gene3D" id="3.40.50.300">
    <property type="entry name" value="P-loop containing nucleotide triphosphate hydrolases"/>
    <property type="match status" value="1"/>
</dbReference>
<dbReference type="Pfam" id="PF05033">
    <property type="entry name" value="Pre-SET"/>
    <property type="match status" value="1"/>
</dbReference>
<evidence type="ECO:0000256" key="1">
    <source>
        <dbReference type="ARBA" id="ARBA00004123"/>
    </source>
</evidence>
<evidence type="ECO:0000256" key="6">
    <source>
        <dbReference type="ARBA" id="ARBA00022691"/>
    </source>
</evidence>
<comment type="subcellular location">
    <subcellularLocation>
        <location evidence="2">Chromosome</location>
        <location evidence="2">Centromere</location>
    </subcellularLocation>
    <subcellularLocation>
        <location evidence="1 12">Nucleus</location>
    </subcellularLocation>
</comment>
<evidence type="ECO:0000256" key="5">
    <source>
        <dbReference type="ARBA" id="ARBA00022679"/>
    </source>
</evidence>
<dbReference type="PIRSF" id="PIRSF009343">
    <property type="entry name" value="SUV39_SET"/>
    <property type="match status" value="1"/>
</dbReference>
<dbReference type="CDD" id="cd00024">
    <property type="entry name" value="CD_CSD"/>
    <property type="match status" value="1"/>
</dbReference>
<comment type="similarity">
    <text evidence="12">Belongs to the class V-like SAM-binding methyltransferase superfamily. Histone-lysine methyltransferase family. Suvar3-9 subfamily.</text>
</comment>
<keyword evidence="7 12" id="KW-0479">Metal-binding</keyword>
<dbReference type="PROSITE" id="PS50867">
    <property type="entry name" value="PRE_SET"/>
    <property type="match status" value="1"/>
</dbReference>
<dbReference type="InterPro" id="IPR023779">
    <property type="entry name" value="Chromodomain_CS"/>
</dbReference>
<feature type="domain" description="SET" evidence="15">
    <location>
        <begin position="489"/>
        <end position="615"/>
    </location>
</feature>
<feature type="compositionally biased region" description="Basic and acidic residues" evidence="13">
    <location>
        <begin position="85"/>
        <end position="99"/>
    </location>
</feature>
<dbReference type="PROSITE" id="PS50013">
    <property type="entry name" value="CHROMO_2"/>
    <property type="match status" value="1"/>
</dbReference>
<feature type="domain" description="Post-SET" evidence="17">
    <location>
        <begin position="662"/>
        <end position="678"/>
    </location>
</feature>
<dbReference type="Pfam" id="PF00385">
    <property type="entry name" value="Chromo"/>
    <property type="match status" value="1"/>
</dbReference>
<evidence type="ECO:0000256" key="11">
    <source>
        <dbReference type="ARBA" id="ARBA00023328"/>
    </source>
</evidence>
<keyword evidence="18" id="KW-1185">Reference proteome</keyword>
<name>A0ABM3G6V0_NEOLC</name>
<evidence type="ECO:0000256" key="10">
    <source>
        <dbReference type="ARBA" id="ARBA00023242"/>
    </source>
</evidence>
<evidence type="ECO:0000259" key="15">
    <source>
        <dbReference type="PROSITE" id="PS50280"/>
    </source>
</evidence>
<keyword evidence="6 12" id="KW-0949">S-adenosyl-L-methionine</keyword>
<evidence type="ECO:0000313" key="19">
    <source>
        <dbReference type="RefSeq" id="XP_046595997.1"/>
    </source>
</evidence>
<dbReference type="InterPro" id="IPR007728">
    <property type="entry name" value="Pre-SET_dom"/>
</dbReference>
<accession>A0ABM3G6V0</accession>
<dbReference type="Proteomes" id="UP000829291">
    <property type="component" value="Chromosome 5"/>
</dbReference>
<evidence type="ECO:0000259" key="16">
    <source>
        <dbReference type="PROSITE" id="PS50867"/>
    </source>
</evidence>
<keyword evidence="3" id="KW-0158">Chromosome</keyword>
<evidence type="ECO:0000313" key="18">
    <source>
        <dbReference type="Proteomes" id="UP000829291"/>
    </source>
</evidence>
<comment type="catalytic activity">
    <reaction evidence="12">
        <text>L-lysyl(9)-[histone H3] + 3 S-adenosyl-L-methionine = N(6),N(6),N(6)-trimethyl-L-lysyl(9)-[histone H3] + 3 S-adenosyl-L-homocysteine + 3 H(+)</text>
        <dbReference type="Rhea" id="RHEA:60276"/>
        <dbReference type="Rhea" id="RHEA-COMP:15538"/>
        <dbReference type="Rhea" id="RHEA-COMP:15546"/>
        <dbReference type="ChEBI" id="CHEBI:15378"/>
        <dbReference type="ChEBI" id="CHEBI:29969"/>
        <dbReference type="ChEBI" id="CHEBI:57856"/>
        <dbReference type="ChEBI" id="CHEBI:59789"/>
        <dbReference type="ChEBI" id="CHEBI:61961"/>
        <dbReference type="EC" id="2.1.1.355"/>
    </reaction>
</comment>
<proteinExistence type="inferred from homology"/>
<dbReference type="PROSITE" id="PS50280">
    <property type="entry name" value="SET"/>
    <property type="match status" value="1"/>
</dbReference>
<dbReference type="Gene3D" id="2.40.50.40">
    <property type="match status" value="1"/>
</dbReference>
<dbReference type="InterPro" id="IPR023780">
    <property type="entry name" value="Chromo_domain"/>
</dbReference>
<keyword evidence="10 12" id="KW-0539">Nucleus</keyword>
<feature type="domain" description="Pre-SET" evidence="16">
    <location>
        <begin position="427"/>
        <end position="486"/>
    </location>
</feature>
<reference evidence="19" key="1">
    <citation type="submission" date="2025-08" db="UniProtKB">
        <authorList>
            <consortium name="RefSeq"/>
        </authorList>
    </citation>
    <scope>IDENTIFICATION</scope>
    <source>
        <tissue evidence="19">Thorax and Abdomen</tissue>
    </source>
</reference>
<gene>
    <name evidence="19" type="primary">LOC107228107</name>
</gene>
<evidence type="ECO:0000256" key="13">
    <source>
        <dbReference type="SAM" id="MobiDB-lite"/>
    </source>
</evidence>
<dbReference type="SMART" id="SM00298">
    <property type="entry name" value="CHROMO"/>
    <property type="match status" value="1"/>
</dbReference>
<evidence type="ECO:0000256" key="2">
    <source>
        <dbReference type="ARBA" id="ARBA00004584"/>
    </source>
</evidence>
<dbReference type="PROSITE" id="PS50868">
    <property type="entry name" value="POST_SET"/>
    <property type="match status" value="1"/>
</dbReference>
<keyword evidence="4 12" id="KW-0489">Methyltransferase</keyword>
<evidence type="ECO:0000256" key="4">
    <source>
        <dbReference type="ARBA" id="ARBA00022603"/>
    </source>
</evidence>
<feature type="compositionally biased region" description="Polar residues" evidence="13">
    <location>
        <begin position="165"/>
        <end position="175"/>
    </location>
</feature>
<dbReference type="InterPro" id="IPR050973">
    <property type="entry name" value="H3K9_Histone-Lys_N-MTase"/>
</dbReference>
<dbReference type="InterPro" id="IPR027417">
    <property type="entry name" value="P-loop_NTPase"/>
</dbReference>
<keyword evidence="8 12" id="KW-0862">Zinc</keyword>
<feature type="compositionally biased region" description="Basic and acidic residues" evidence="13">
    <location>
        <begin position="130"/>
        <end position="143"/>
    </location>
</feature>
<evidence type="ECO:0000256" key="8">
    <source>
        <dbReference type="ARBA" id="ARBA00022833"/>
    </source>
</evidence>
<organism evidence="18 19">
    <name type="scientific">Neodiprion lecontei</name>
    <name type="common">Redheaded pine sawfly</name>
    <dbReference type="NCBI Taxonomy" id="441921"/>
    <lineage>
        <taxon>Eukaryota</taxon>
        <taxon>Metazoa</taxon>
        <taxon>Ecdysozoa</taxon>
        <taxon>Arthropoda</taxon>
        <taxon>Hexapoda</taxon>
        <taxon>Insecta</taxon>
        <taxon>Pterygota</taxon>
        <taxon>Neoptera</taxon>
        <taxon>Endopterygota</taxon>
        <taxon>Hymenoptera</taxon>
        <taxon>Tenthredinoidea</taxon>
        <taxon>Diprionidae</taxon>
        <taxon>Diprioninae</taxon>
        <taxon>Neodiprion</taxon>
    </lineage>
</organism>
<dbReference type="RefSeq" id="XP_046595997.1">
    <property type="nucleotide sequence ID" value="XM_046740041.1"/>
</dbReference>
<dbReference type="Pfam" id="PF00856">
    <property type="entry name" value="SET"/>
    <property type="match status" value="1"/>
</dbReference>
<dbReference type="SUPFAM" id="SSF54160">
    <property type="entry name" value="Chromo domain-like"/>
    <property type="match status" value="1"/>
</dbReference>
<dbReference type="SUPFAM" id="SSF52540">
    <property type="entry name" value="P-loop containing nucleoside triphosphate hydrolases"/>
    <property type="match status" value="1"/>
</dbReference>
<dbReference type="Gene3D" id="2.170.270.10">
    <property type="entry name" value="SET domain"/>
    <property type="match status" value="1"/>
</dbReference>
<dbReference type="EC" id="2.1.1.355" evidence="12"/>
<evidence type="ECO:0000256" key="9">
    <source>
        <dbReference type="ARBA" id="ARBA00022853"/>
    </source>
</evidence>